<keyword evidence="5 10" id="KW-1133">Transmembrane helix</keyword>
<proteinExistence type="predicted"/>
<dbReference type="EMBL" id="CENE01000003">
    <property type="protein sequence ID" value="CEQ39421.1"/>
    <property type="molecule type" value="Genomic_DNA"/>
</dbReference>
<feature type="compositionally biased region" description="Polar residues" evidence="9">
    <location>
        <begin position="56"/>
        <end position="65"/>
    </location>
</feature>
<name>A0A0D6EHN9_SPOSA</name>
<dbReference type="OrthoDB" id="3063237at2759"/>
<evidence type="ECO:0000256" key="1">
    <source>
        <dbReference type="ARBA" id="ARBA00004394"/>
    </source>
</evidence>
<keyword evidence="3 10" id="KW-0812">Transmembrane</keyword>
<dbReference type="GO" id="GO:0000139">
    <property type="term" value="C:Golgi membrane"/>
    <property type="evidence" value="ECO:0007669"/>
    <property type="project" value="UniProtKB-SubCell"/>
</dbReference>
<protein>
    <submittedName>
        <fullName evidence="11">SPOSA6832_00941-mRNA-1:cds</fullName>
    </submittedName>
</protein>
<evidence type="ECO:0000256" key="3">
    <source>
        <dbReference type="ARBA" id="ARBA00022692"/>
    </source>
</evidence>
<evidence type="ECO:0000256" key="2">
    <source>
        <dbReference type="ARBA" id="ARBA00022448"/>
    </source>
</evidence>
<dbReference type="InterPro" id="IPR039899">
    <property type="entry name" value="BET1_SNARE"/>
</dbReference>
<evidence type="ECO:0000313" key="12">
    <source>
        <dbReference type="Proteomes" id="UP000243876"/>
    </source>
</evidence>
<evidence type="ECO:0000256" key="4">
    <source>
        <dbReference type="ARBA" id="ARBA00022927"/>
    </source>
</evidence>
<evidence type="ECO:0000256" key="9">
    <source>
        <dbReference type="SAM" id="MobiDB-lite"/>
    </source>
</evidence>
<evidence type="ECO:0000256" key="5">
    <source>
        <dbReference type="ARBA" id="ARBA00022989"/>
    </source>
</evidence>
<evidence type="ECO:0000313" key="11">
    <source>
        <dbReference type="EMBL" id="CEQ39421.1"/>
    </source>
</evidence>
<gene>
    <name evidence="11" type="primary">SPOSA6832_00941</name>
</gene>
<comment type="subcellular location">
    <subcellularLocation>
        <location evidence="8">Endomembrane system</location>
        <topology evidence="8">Single-pass type IV membrane protein</topology>
    </subcellularLocation>
    <subcellularLocation>
        <location evidence="1">Golgi apparatus membrane</location>
    </subcellularLocation>
</comment>
<keyword evidence="12" id="KW-1185">Reference proteome</keyword>
<dbReference type="AlphaFoldDB" id="A0A0D6EHN9"/>
<keyword evidence="7 10" id="KW-0472">Membrane</keyword>
<dbReference type="Proteomes" id="UP000243876">
    <property type="component" value="Unassembled WGS sequence"/>
</dbReference>
<keyword evidence="2" id="KW-0813">Transport</keyword>
<evidence type="ECO:0000256" key="8">
    <source>
        <dbReference type="ARBA" id="ARBA00046280"/>
    </source>
</evidence>
<feature type="non-terminal residue" evidence="11">
    <location>
        <position position="1"/>
    </location>
</feature>
<organism evidence="11 12">
    <name type="scientific">Sporidiobolus salmonicolor</name>
    <name type="common">Yeast-like fungus</name>
    <name type="synonym">Sporobolomyces salmonicolor</name>
    <dbReference type="NCBI Taxonomy" id="5005"/>
    <lineage>
        <taxon>Eukaryota</taxon>
        <taxon>Fungi</taxon>
        <taxon>Dikarya</taxon>
        <taxon>Basidiomycota</taxon>
        <taxon>Pucciniomycotina</taxon>
        <taxon>Microbotryomycetes</taxon>
        <taxon>Sporidiobolales</taxon>
        <taxon>Sporidiobolaceae</taxon>
        <taxon>Sporobolomyces</taxon>
    </lineage>
</organism>
<accession>A0A0D6EHN9</accession>
<evidence type="ECO:0000256" key="10">
    <source>
        <dbReference type="SAM" id="Phobius"/>
    </source>
</evidence>
<evidence type="ECO:0000256" key="6">
    <source>
        <dbReference type="ARBA" id="ARBA00023034"/>
    </source>
</evidence>
<keyword evidence="6" id="KW-0333">Golgi apparatus</keyword>
<evidence type="ECO:0000256" key="7">
    <source>
        <dbReference type="ARBA" id="ARBA00023136"/>
    </source>
</evidence>
<feature type="compositionally biased region" description="Basic and acidic residues" evidence="9">
    <location>
        <begin position="44"/>
        <end position="53"/>
    </location>
</feature>
<reference evidence="12" key="1">
    <citation type="submission" date="2015-02" db="EMBL/GenBank/DDBJ databases">
        <authorList>
            <person name="Gon?alves P."/>
        </authorList>
    </citation>
    <scope>NUCLEOTIDE SEQUENCE [LARGE SCALE GENOMIC DNA]</scope>
</reference>
<sequence length="142" mass="15458">MSWSRGKTQESSEQDLEAQNDQHLNDLHTKIAALRGGICQASERQPEPHRADYLARSSSPGPRVAQQVTNDIYQDSRGQNTLLDGTSNAFDSFKVSLSNTSTRFARSVQSGKGGARIQLGIVGAFVLLFVLYKLFSGRGGTV</sequence>
<dbReference type="CDD" id="cd15853">
    <property type="entry name" value="SNARE_Bet1"/>
    <property type="match status" value="1"/>
</dbReference>
<feature type="transmembrane region" description="Helical" evidence="10">
    <location>
        <begin position="113"/>
        <end position="135"/>
    </location>
</feature>
<dbReference type="GO" id="GO:0015031">
    <property type="term" value="P:protein transport"/>
    <property type="evidence" value="ECO:0007669"/>
    <property type="project" value="UniProtKB-KW"/>
</dbReference>
<feature type="region of interest" description="Disordered" evidence="9">
    <location>
        <begin position="42"/>
        <end position="65"/>
    </location>
</feature>
<dbReference type="PANTHER" id="PTHR12791">
    <property type="entry name" value="GOLGI SNARE BET1-RELATED"/>
    <property type="match status" value="1"/>
</dbReference>
<keyword evidence="4" id="KW-0653">Protein transport</keyword>